<evidence type="ECO:0000256" key="1">
    <source>
        <dbReference type="ARBA" id="ARBA00006420"/>
    </source>
</evidence>
<dbReference type="Proteomes" id="UP000230973">
    <property type="component" value="Unassembled WGS sequence"/>
</dbReference>
<accession>A0A2M7QA41</accession>
<comment type="caution">
    <text evidence="3">The sequence shown here is derived from an EMBL/GenBank/DDBJ whole genome shotgun (WGS) entry which is preliminary data.</text>
</comment>
<dbReference type="AlphaFoldDB" id="A0A2M7QA41"/>
<dbReference type="EMBL" id="PFLC01000055">
    <property type="protein sequence ID" value="PIY62049.1"/>
    <property type="molecule type" value="Genomic_DNA"/>
</dbReference>
<protein>
    <recommendedName>
        <fullName evidence="2">NIF system FeS cluster assembly NifU C-terminal domain-containing protein</fullName>
    </recommendedName>
</protein>
<sequence>MTEIENALDEIRPALQEDGGDVEVVSFDEGSNTLTVRFLGHCAGCPFARLTLKQGIEKTIRQRLPGIAAVEMVE</sequence>
<evidence type="ECO:0000259" key="2">
    <source>
        <dbReference type="Pfam" id="PF01106"/>
    </source>
</evidence>
<dbReference type="PANTHER" id="PTHR11178:SF25">
    <property type="entry name" value="NIFU-LIKE PROTEIN 3, CHLOROPLASTIC"/>
    <property type="match status" value="1"/>
</dbReference>
<dbReference type="GO" id="GO:0005506">
    <property type="term" value="F:iron ion binding"/>
    <property type="evidence" value="ECO:0007669"/>
    <property type="project" value="InterPro"/>
</dbReference>
<dbReference type="InterPro" id="IPR001075">
    <property type="entry name" value="NIF_FeS_clus_asmbl_NifU_C"/>
</dbReference>
<proteinExistence type="inferred from homology"/>
<feature type="domain" description="NIF system FeS cluster assembly NifU C-terminal" evidence="2">
    <location>
        <begin position="4"/>
        <end position="71"/>
    </location>
</feature>
<comment type="similarity">
    <text evidence="1">Belongs to the NifU family.</text>
</comment>
<dbReference type="InterPro" id="IPR034904">
    <property type="entry name" value="FSCA_dom_sf"/>
</dbReference>
<gene>
    <name evidence="3" type="ORF">COY93_04195</name>
</gene>
<reference evidence="4" key="1">
    <citation type="submission" date="2017-09" db="EMBL/GenBank/DDBJ databases">
        <title>Depth-based differentiation of microbial function through sediment-hosted aquifers and enrichment of novel symbionts in the deep terrestrial subsurface.</title>
        <authorList>
            <person name="Probst A.J."/>
            <person name="Ladd B."/>
            <person name="Jarett J.K."/>
            <person name="Geller-Mcgrath D.E."/>
            <person name="Sieber C.M.K."/>
            <person name="Emerson J.B."/>
            <person name="Anantharaman K."/>
            <person name="Thomas B.C."/>
            <person name="Malmstrom R."/>
            <person name="Stieglmeier M."/>
            <person name="Klingl A."/>
            <person name="Woyke T."/>
            <person name="Ryan C.M."/>
            <person name="Banfield J.F."/>
        </authorList>
    </citation>
    <scope>NUCLEOTIDE SEQUENCE [LARGE SCALE GENOMIC DNA]</scope>
</reference>
<evidence type="ECO:0000313" key="3">
    <source>
        <dbReference type="EMBL" id="PIY62049.1"/>
    </source>
</evidence>
<dbReference type="PANTHER" id="PTHR11178">
    <property type="entry name" value="IRON-SULFUR CLUSTER SCAFFOLD PROTEIN NFU-RELATED"/>
    <property type="match status" value="1"/>
</dbReference>
<name>A0A2M7QA41_9BACT</name>
<evidence type="ECO:0000313" key="4">
    <source>
        <dbReference type="Proteomes" id="UP000230973"/>
    </source>
</evidence>
<dbReference type="GO" id="GO:0016226">
    <property type="term" value="P:iron-sulfur cluster assembly"/>
    <property type="evidence" value="ECO:0007669"/>
    <property type="project" value="InterPro"/>
</dbReference>
<dbReference type="Pfam" id="PF01106">
    <property type="entry name" value="NifU"/>
    <property type="match status" value="1"/>
</dbReference>
<dbReference type="GO" id="GO:0051536">
    <property type="term" value="F:iron-sulfur cluster binding"/>
    <property type="evidence" value="ECO:0007669"/>
    <property type="project" value="InterPro"/>
</dbReference>
<dbReference type="SUPFAM" id="SSF117916">
    <property type="entry name" value="Fe-S cluster assembly (FSCA) domain-like"/>
    <property type="match status" value="1"/>
</dbReference>
<dbReference type="Gene3D" id="3.30.300.130">
    <property type="entry name" value="Fe-S cluster assembly (FSCA)"/>
    <property type="match status" value="1"/>
</dbReference>
<organism evidence="3 4">
    <name type="scientific">Candidatus Uhrbacteria bacterium CG_4_10_14_0_8_um_filter_58_22</name>
    <dbReference type="NCBI Taxonomy" id="1975029"/>
    <lineage>
        <taxon>Bacteria</taxon>
        <taxon>Candidatus Uhriibacteriota</taxon>
    </lineage>
</organism>